<protein>
    <submittedName>
        <fullName evidence="4">Arsenate reductase (Glutaredoxin)</fullName>
        <ecNumber evidence="4">1.20.4.1</ecNumber>
    </submittedName>
</protein>
<dbReference type="InterPro" id="IPR036249">
    <property type="entry name" value="Thioredoxin-like_sf"/>
</dbReference>
<dbReference type="NCBIfam" id="TIGR00014">
    <property type="entry name" value="arsC"/>
    <property type="match status" value="1"/>
</dbReference>
<comment type="similarity">
    <text evidence="1 3">Belongs to the ArsC family.</text>
</comment>
<keyword evidence="2 4" id="KW-0560">Oxidoreductase</keyword>
<organism evidence="4 5">
    <name type="scientific">Ancylomarina euxinus</name>
    <dbReference type="NCBI Taxonomy" id="2283627"/>
    <lineage>
        <taxon>Bacteria</taxon>
        <taxon>Pseudomonadati</taxon>
        <taxon>Bacteroidota</taxon>
        <taxon>Bacteroidia</taxon>
        <taxon>Marinilabiliales</taxon>
        <taxon>Marinifilaceae</taxon>
        <taxon>Ancylomarina</taxon>
    </lineage>
</organism>
<evidence type="ECO:0000256" key="2">
    <source>
        <dbReference type="ARBA" id="ARBA00023002"/>
    </source>
</evidence>
<dbReference type="Gene3D" id="3.40.30.10">
    <property type="entry name" value="Glutaredoxin"/>
    <property type="match status" value="1"/>
</dbReference>
<dbReference type="RefSeq" id="WP_125028996.1">
    <property type="nucleotide sequence ID" value="NZ_JAPXVP010000001.1"/>
</dbReference>
<gene>
    <name evidence="4" type="primary">arsC</name>
    <name evidence="4" type="ORF">DWB61_00950</name>
</gene>
<evidence type="ECO:0000313" key="4">
    <source>
        <dbReference type="EMBL" id="RRG24616.1"/>
    </source>
</evidence>
<evidence type="ECO:0000256" key="3">
    <source>
        <dbReference type="PROSITE-ProRule" id="PRU01282"/>
    </source>
</evidence>
<dbReference type="Pfam" id="PF03960">
    <property type="entry name" value="ArsC"/>
    <property type="match status" value="1"/>
</dbReference>
<dbReference type="EMBL" id="QQWG01000001">
    <property type="protein sequence ID" value="RRG24616.1"/>
    <property type="molecule type" value="Genomic_DNA"/>
</dbReference>
<dbReference type="InterPro" id="IPR006660">
    <property type="entry name" value="Arsenate_reductase-like"/>
</dbReference>
<dbReference type="OrthoDB" id="9808142at2"/>
<dbReference type="PANTHER" id="PTHR30041">
    <property type="entry name" value="ARSENATE REDUCTASE"/>
    <property type="match status" value="1"/>
</dbReference>
<dbReference type="PANTHER" id="PTHR30041:SF4">
    <property type="entry name" value="ARSENATE REDUCTASE"/>
    <property type="match status" value="1"/>
</dbReference>
<accession>A0A425Y808</accession>
<comment type="caution">
    <text evidence="4">The sequence shown here is derived from an EMBL/GenBank/DDBJ whole genome shotgun (WGS) entry which is preliminary data.</text>
</comment>
<keyword evidence="5" id="KW-1185">Reference proteome</keyword>
<name>A0A425Y808_9BACT</name>
<dbReference type="InterPro" id="IPR006659">
    <property type="entry name" value="Arsenate_reductase"/>
</dbReference>
<dbReference type="EC" id="1.20.4.1" evidence="4"/>
<dbReference type="GO" id="GO:0008794">
    <property type="term" value="F:arsenate reductase (glutaredoxin) activity"/>
    <property type="evidence" value="ECO:0007669"/>
    <property type="project" value="UniProtKB-EC"/>
</dbReference>
<dbReference type="AlphaFoldDB" id="A0A425Y808"/>
<reference evidence="4 5" key="1">
    <citation type="submission" date="2018-07" db="EMBL/GenBank/DDBJ databases">
        <title>Draft genome sequence of Ancylomarina sp. M1P.</title>
        <authorList>
            <person name="Yadav S."/>
            <person name="Villanueva L."/>
            <person name="Damste J.S.S."/>
        </authorList>
    </citation>
    <scope>NUCLEOTIDE SEQUENCE [LARGE SCALE GENOMIC DNA]</scope>
    <source>
        <strain evidence="4 5">M1P</strain>
    </source>
</reference>
<proteinExistence type="inferred from homology"/>
<dbReference type="PROSITE" id="PS51353">
    <property type="entry name" value="ARSC"/>
    <property type="match status" value="1"/>
</dbReference>
<sequence>MLKIYHNPRCSKSRAALAYLEEKGLKPEIRLYLKEPYTVDEMEDVLKRMNKEPQEIVRTHEKLYKTDYKDKIFNHDEWIKILLESPELIQRPIIVNKHKAIFAVPAEELEKIID</sequence>
<dbReference type="Proteomes" id="UP000285794">
    <property type="component" value="Unassembled WGS sequence"/>
</dbReference>
<dbReference type="SUPFAM" id="SSF52833">
    <property type="entry name" value="Thioredoxin-like"/>
    <property type="match status" value="1"/>
</dbReference>
<evidence type="ECO:0000313" key="5">
    <source>
        <dbReference type="Proteomes" id="UP000285794"/>
    </source>
</evidence>
<evidence type="ECO:0000256" key="1">
    <source>
        <dbReference type="ARBA" id="ARBA00007198"/>
    </source>
</evidence>